<sequence>MLAPTLGALAMLAGVLTTWVVNTRPASEQDPDARFWYVFTGAWVVAPLVLGASVIDRGIGVATVAAVAGTVLAANKYSSRVFRRRVDAEHQSILAAEHSALAARHESVLRAWSRYELDPEAAINHPSMNDVGSPPTAALVRALAAAEDLRLQHPEQESGGVDAGYRQAVIELETAFRQAELAETRVPAIVEAPSLRTSRTSPQPQAGAC</sequence>
<comment type="caution">
    <text evidence="2">The sequence shown here is derived from an EMBL/GenBank/DDBJ whole genome shotgun (WGS) entry which is preliminary data.</text>
</comment>
<evidence type="ECO:0000313" key="3">
    <source>
        <dbReference type="Proteomes" id="UP000766570"/>
    </source>
</evidence>
<keyword evidence="1" id="KW-0472">Membrane</keyword>
<feature type="transmembrane region" description="Helical" evidence="1">
    <location>
        <begin position="58"/>
        <end position="75"/>
    </location>
</feature>
<dbReference type="EMBL" id="JAGIOE010000001">
    <property type="protein sequence ID" value="MBP2374969.1"/>
    <property type="molecule type" value="Genomic_DNA"/>
</dbReference>
<evidence type="ECO:0000313" key="2">
    <source>
        <dbReference type="EMBL" id="MBP2374969.1"/>
    </source>
</evidence>
<accession>A0ABS4WFH6</accession>
<keyword evidence="3" id="KW-1185">Reference proteome</keyword>
<keyword evidence="1" id="KW-0812">Transmembrane</keyword>
<name>A0ABS4WFH6_9MICC</name>
<protein>
    <recommendedName>
        <fullName evidence="4">DUF4129 domain-containing protein</fullName>
    </recommendedName>
</protein>
<dbReference type="Proteomes" id="UP000766570">
    <property type="component" value="Unassembled WGS sequence"/>
</dbReference>
<keyword evidence="1" id="KW-1133">Transmembrane helix</keyword>
<feature type="transmembrane region" description="Helical" evidence="1">
    <location>
        <begin position="6"/>
        <end position="23"/>
    </location>
</feature>
<gene>
    <name evidence="2" type="ORF">JOF46_002881</name>
</gene>
<reference evidence="2 3" key="1">
    <citation type="submission" date="2021-03" db="EMBL/GenBank/DDBJ databases">
        <title>Sequencing the genomes of 1000 actinobacteria strains.</title>
        <authorList>
            <person name="Klenk H.-P."/>
        </authorList>
    </citation>
    <scope>NUCLEOTIDE SEQUENCE [LARGE SCALE GENOMIC DNA]</scope>
    <source>
        <strain evidence="2 3">DSM 15454</strain>
    </source>
</reference>
<feature type="transmembrane region" description="Helical" evidence="1">
    <location>
        <begin position="35"/>
        <end position="52"/>
    </location>
</feature>
<evidence type="ECO:0000256" key="1">
    <source>
        <dbReference type="SAM" id="Phobius"/>
    </source>
</evidence>
<dbReference type="RefSeq" id="WP_209908160.1">
    <property type="nucleotide sequence ID" value="NZ_BAAAMI010000008.1"/>
</dbReference>
<proteinExistence type="predicted"/>
<evidence type="ECO:0008006" key="4">
    <source>
        <dbReference type="Google" id="ProtNLM"/>
    </source>
</evidence>
<organism evidence="2 3">
    <name type="scientific">Paeniglutamicibacter psychrophenolicus</name>
    <dbReference type="NCBI Taxonomy" id="257454"/>
    <lineage>
        <taxon>Bacteria</taxon>
        <taxon>Bacillati</taxon>
        <taxon>Actinomycetota</taxon>
        <taxon>Actinomycetes</taxon>
        <taxon>Micrococcales</taxon>
        <taxon>Micrococcaceae</taxon>
        <taxon>Paeniglutamicibacter</taxon>
    </lineage>
</organism>